<accession>A0A7M7J0L2</accession>
<dbReference type="AlphaFoldDB" id="A0A7M7J0L2"/>
<evidence type="ECO:0000313" key="7">
    <source>
        <dbReference type="EnsemblMetazoa" id="XP_022644374"/>
    </source>
</evidence>
<feature type="transmembrane region" description="Helical" evidence="5">
    <location>
        <begin position="236"/>
        <end position="253"/>
    </location>
</feature>
<keyword evidence="8" id="KW-1185">Reference proteome</keyword>
<feature type="transmembrane region" description="Helical" evidence="5">
    <location>
        <begin position="194"/>
        <end position="216"/>
    </location>
</feature>
<keyword evidence="4 5" id="KW-0472">Membrane</keyword>
<dbReference type="PANTHER" id="PTHR22950">
    <property type="entry name" value="AMINO ACID TRANSPORTER"/>
    <property type="match status" value="1"/>
</dbReference>
<evidence type="ECO:0000256" key="5">
    <source>
        <dbReference type="SAM" id="Phobius"/>
    </source>
</evidence>
<feature type="transmembrane region" description="Helical" evidence="5">
    <location>
        <begin position="333"/>
        <end position="358"/>
    </location>
</feature>
<feature type="transmembrane region" description="Helical" evidence="5">
    <location>
        <begin position="260"/>
        <end position="282"/>
    </location>
</feature>
<reference evidence="7" key="1">
    <citation type="submission" date="2021-01" db="UniProtKB">
        <authorList>
            <consortium name="EnsemblMetazoa"/>
        </authorList>
    </citation>
    <scope>IDENTIFICATION</scope>
</reference>
<feature type="transmembrane region" description="Helical" evidence="5">
    <location>
        <begin position="428"/>
        <end position="445"/>
    </location>
</feature>
<sequence length="528" mass="58250">MSSVLEHELDEKKVCRISERISLEERAASESQLSFNVNNDSLDIRGALQAMTGKDKREMDSLLRTNSVSSLESGKTGAPAESVADNISMGGNGARYHSLTTNGQTMMHLLKGNIGTGVLAMPSALTNAGLLVGSAGIILIGIICIHCMHMLLRCNRILSKRKQVRSLDFAGVTQEAVACGPYRLRPYSRVAGKIINGFLILTQIGFCCVYFVFVATSVQKVAEGVLHLDRGKNLPIYAYLAIILPIMILYNYIRSLKTLAIASTVANVLQMGGMVLIFYIIFKDGLPNILSRDTYKDISKMPLFFGTAIYAFEGIGIVLPLENEMERPQDFAGLFGVMNTGMSLVVILYTAVGFFGYLKYGEAIQGSITLNFDSGWLSETVRGIFAISIFLSYALQMYVPMQIFWPWLKDRFQLASRCAPHQLLYIELGLRTALVTFTFILAMSIPELDLFISLVGALVSSSLALIIPPLIELFTFYDDDEMSKKRWYAMVIKNVLIMCFGIAGFVTGTLINLAKVAKCITSGYQREV</sequence>
<dbReference type="GeneID" id="111243293"/>
<dbReference type="Proteomes" id="UP000594260">
    <property type="component" value="Unplaced"/>
</dbReference>
<comment type="subcellular location">
    <subcellularLocation>
        <location evidence="1">Membrane</location>
        <topology evidence="1">Multi-pass membrane protein</topology>
    </subcellularLocation>
</comment>
<protein>
    <recommendedName>
        <fullName evidence="6">Amino acid transporter transmembrane domain-containing protein</fullName>
    </recommendedName>
</protein>
<feature type="transmembrane region" description="Helical" evidence="5">
    <location>
        <begin position="128"/>
        <end position="152"/>
    </location>
</feature>
<feature type="transmembrane region" description="Helical" evidence="5">
    <location>
        <begin position="451"/>
        <end position="474"/>
    </location>
</feature>
<dbReference type="GO" id="GO:0015179">
    <property type="term" value="F:L-amino acid transmembrane transporter activity"/>
    <property type="evidence" value="ECO:0007669"/>
    <property type="project" value="TreeGrafter"/>
</dbReference>
<dbReference type="GO" id="GO:0005774">
    <property type="term" value="C:vacuolar membrane"/>
    <property type="evidence" value="ECO:0007669"/>
    <property type="project" value="TreeGrafter"/>
</dbReference>
<feature type="domain" description="Amino acid transporter transmembrane" evidence="6">
    <location>
        <begin position="100"/>
        <end position="509"/>
    </location>
</feature>
<dbReference type="Pfam" id="PF01490">
    <property type="entry name" value="Aa_trans"/>
    <property type="match status" value="1"/>
</dbReference>
<dbReference type="RefSeq" id="XP_022644374.1">
    <property type="nucleotide sequence ID" value="XM_022788639.1"/>
</dbReference>
<feature type="transmembrane region" description="Helical" evidence="5">
    <location>
        <begin position="302"/>
        <end position="321"/>
    </location>
</feature>
<evidence type="ECO:0000256" key="3">
    <source>
        <dbReference type="ARBA" id="ARBA00022989"/>
    </source>
</evidence>
<evidence type="ECO:0000259" key="6">
    <source>
        <dbReference type="Pfam" id="PF01490"/>
    </source>
</evidence>
<evidence type="ECO:0000256" key="2">
    <source>
        <dbReference type="ARBA" id="ARBA00022692"/>
    </source>
</evidence>
<evidence type="ECO:0000256" key="4">
    <source>
        <dbReference type="ARBA" id="ARBA00023136"/>
    </source>
</evidence>
<dbReference type="EnsemblMetazoa" id="XM_022788639">
    <property type="protein sequence ID" value="XP_022644374"/>
    <property type="gene ID" value="LOC111243293"/>
</dbReference>
<feature type="transmembrane region" description="Helical" evidence="5">
    <location>
        <begin position="495"/>
        <end position="514"/>
    </location>
</feature>
<proteinExistence type="predicted"/>
<feature type="transmembrane region" description="Helical" evidence="5">
    <location>
        <begin position="384"/>
        <end position="408"/>
    </location>
</feature>
<dbReference type="InterPro" id="IPR013057">
    <property type="entry name" value="AA_transpt_TM"/>
</dbReference>
<evidence type="ECO:0000256" key="1">
    <source>
        <dbReference type="ARBA" id="ARBA00004141"/>
    </source>
</evidence>
<organism evidence="7 8">
    <name type="scientific">Varroa destructor</name>
    <name type="common">Honeybee mite</name>
    <dbReference type="NCBI Taxonomy" id="109461"/>
    <lineage>
        <taxon>Eukaryota</taxon>
        <taxon>Metazoa</taxon>
        <taxon>Ecdysozoa</taxon>
        <taxon>Arthropoda</taxon>
        <taxon>Chelicerata</taxon>
        <taxon>Arachnida</taxon>
        <taxon>Acari</taxon>
        <taxon>Parasitiformes</taxon>
        <taxon>Mesostigmata</taxon>
        <taxon>Gamasina</taxon>
        <taxon>Dermanyssoidea</taxon>
        <taxon>Varroidae</taxon>
        <taxon>Varroa</taxon>
    </lineage>
</organism>
<dbReference type="OMA" id="NQMKNPQ"/>
<evidence type="ECO:0000313" key="8">
    <source>
        <dbReference type="Proteomes" id="UP000594260"/>
    </source>
</evidence>
<keyword evidence="2 5" id="KW-0812">Transmembrane</keyword>
<dbReference type="PANTHER" id="PTHR22950:SF349">
    <property type="entry name" value="AMINO ACID TRANSPORTER TRANSMEMBRANE DOMAIN-CONTAINING PROTEIN"/>
    <property type="match status" value="1"/>
</dbReference>
<name>A0A7M7J0L2_VARDE</name>
<keyword evidence="3 5" id="KW-1133">Transmembrane helix</keyword>